<sequence length="111" mass="12022">MLSRQLIALLWLLPVSIAINCYRGAIYNSTAKPTEQISCPMINYCTKISATVPVSLATYGCDQSAALCKIAGCYDNQNGGLTCCCSTDLCNASTSLPRSLLFAFVILYFLF</sequence>
<keyword evidence="1" id="KW-0732">Signal</keyword>
<name>A0AAN8FZ40_TRICO</name>
<accession>A0AAN8FZ40</accession>
<feature type="chain" id="PRO_5043020335" evidence="1">
    <location>
        <begin position="19"/>
        <end position="111"/>
    </location>
</feature>
<dbReference type="PANTHER" id="PTHR34721:SF3">
    <property type="entry name" value="ACTIVIN_RECP DOMAIN-CONTAINING PROTEIN-RELATED"/>
    <property type="match status" value="1"/>
</dbReference>
<keyword evidence="3" id="KW-1185">Reference proteome</keyword>
<dbReference type="PANTHER" id="PTHR34721">
    <property type="entry name" value="PROTEIN CBG09734"/>
    <property type="match status" value="1"/>
</dbReference>
<organism evidence="2 3">
    <name type="scientific">Trichostrongylus colubriformis</name>
    <name type="common">Black scour worm</name>
    <dbReference type="NCBI Taxonomy" id="6319"/>
    <lineage>
        <taxon>Eukaryota</taxon>
        <taxon>Metazoa</taxon>
        <taxon>Ecdysozoa</taxon>
        <taxon>Nematoda</taxon>
        <taxon>Chromadorea</taxon>
        <taxon>Rhabditida</taxon>
        <taxon>Rhabditina</taxon>
        <taxon>Rhabditomorpha</taxon>
        <taxon>Strongyloidea</taxon>
        <taxon>Trichostrongylidae</taxon>
        <taxon>Trichostrongylus</taxon>
    </lineage>
</organism>
<gene>
    <name evidence="2" type="ORF">GCK32_010508</name>
</gene>
<evidence type="ECO:0000313" key="3">
    <source>
        <dbReference type="Proteomes" id="UP001331761"/>
    </source>
</evidence>
<dbReference type="InterPro" id="IPR045860">
    <property type="entry name" value="Snake_toxin-like_sf"/>
</dbReference>
<proteinExistence type="predicted"/>
<feature type="signal peptide" evidence="1">
    <location>
        <begin position="1"/>
        <end position="18"/>
    </location>
</feature>
<dbReference type="EMBL" id="WIXE01010610">
    <property type="protein sequence ID" value="KAK5977428.1"/>
    <property type="molecule type" value="Genomic_DNA"/>
</dbReference>
<dbReference type="SUPFAM" id="SSF57302">
    <property type="entry name" value="Snake toxin-like"/>
    <property type="match status" value="1"/>
</dbReference>
<reference evidence="2 3" key="1">
    <citation type="submission" date="2019-10" db="EMBL/GenBank/DDBJ databases">
        <title>Assembly and Annotation for the nematode Trichostrongylus colubriformis.</title>
        <authorList>
            <person name="Martin J."/>
        </authorList>
    </citation>
    <scope>NUCLEOTIDE SEQUENCE [LARGE SCALE GENOMIC DNA]</scope>
    <source>
        <strain evidence="2">G859</strain>
        <tissue evidence="2">Whole worm</tissue>
    </source>
</reference>
<comment type="caution">
    <text evidence="2">The sequence shown here is derived from an EMBL/GenBank/DDBJ whole genome shotgun (WGS) entry which is preliminary data.</text>
</comment>
<dbReference type="Proteomes" id="UP001331761">
    <property type="component" value="Unassembled WGS sequence"/>
</dbReference>
<dbReference type="AlphaFoldDB" id="A0AAN8FZ40"/>
<evidence type="ECO:0000256" key="1">
    <source>
        <dbReference type="SAM" id="SignalP"/>
    </source>
</evidence>
<evidence type="ECO:0000313" key="2">
    <source>
        <dbReference type="EMBL" id="KAK5977428.1"/>
    </source>
</evidence>
<protein>
    <submittedName>
        <fullName evidence="2">Uncharacterized protein</fullName>
    </submittedName>
</protein>